<dbReference type="Pfam" id="PF09335">
    <property type="entry name" value="VTT_dom"/>
    <property type="match status" value="1"/>
</dbReference>
<dbReference type="RefSeq" id="WP_207542308.1">
    <property type="nucleotide sequence ID" value="NZ_JAFNAA010000013.1"/>
</dbReference>
<protein>
    <submittedName>
        <fullName evidence="3">DedA family protein</fullName>
    </submittedName>
</protein>
<dbReference type="Proteomes" id="UP000664658">
    <property type="component" value="Unassembled WGS sequence"/>
</dbReference>
<keyword evidence="1" id="KW-0472">Membrane</keyword>
<feature type="domain" description="VTT" evidence="2">
    <location>
        <begin position="54"/>
        <end position="157"/>
    </location>
</feature>
<organism evidence="3 4">
    <name type="scientific">Plesiomonas shigelloides</name>
    <name type="common">Aeromonas shigelloides</name>
    <dbReference type="NCBI Taxonomy" id="703"/>
    <lineage>
        <taxon>Bacteria</taxon>
        <taxon>Pseudomonadati</taxon>
        <taxon>Pseudomonadota</taxon>
        <taxon>Gammaproteobacteria</taxon>
        <taxon>Enterobacterales</taxon>
        <taxon>Enterobacteriaceae</taxon>
        <taxon>Plesiomonas</taxon>
    </lineage>
</organism>
<feature type="transmembrane region" description="Helical" evidence="1">
    <location>
        <begin position="171"/>
        <end position="190"/>
    </location>
</feature>
<proteinExistence type="predicted"/>
<dbReference type="EMBL" id="JAFNAA010000013">
    <property type="protein sequence ID" value="MBO1108982.1"/>
    <property type="molecule type" value="Genomic_DNA"/>
</dbReference>
<dbReference type="PANTHER" id="PTHR42709">
    <property type="entry name" value="ALKALINE PHOSPHATASE LIKE PROTEIN"/>
    <property type="match status" value="1"/>
</dbReference>
<evidence type="ECO:0000259" key="2">
    <source>
        <dbReference type="Pfam" id="PF09335"/>
    </source>
</evidence>
<sequence length="191" mass="21512">MKLFGAVYDKVMLWSRHPKAEWWLGGLSFIEAIFFPIPPDIMLAPMSLSAPQRAVRYALLTAITSVLGGIVGYALGYYLFDVIQPLIAHMGYQANLDKAMQWFREWGVLVVFIAGFSPIPYKVFTITAGLLKMAFWPFVAVALVSRAARFLLVALLMAWGGKRMEAQLRKYIEILGWGTVALAVLVYLIYR</sequence>
<accession>A0A8I1W9W5</accession>
<reference evidence="3" key="1">
    <citation type="submission" date="2021-03" db="EMBL/GenBank/DDBJ databases">
        <title>Plesiomonas shigelloides zfcc0051, isolated from zebrafish feces.</title>
        <authorList>
            <person name="Vanderhoek Z."/>
            <person name="Gaulke C."/>
        </authorList>
    </citation>
    <scope>NUCLEOTIDE SEQUENCE</scope>
    <source>
        <strain evidence="3">Zfcc0051</strain>
    </source>
</reference>
<feature type="transmembrane region" description="Helical" evidence="1">
    <location>
        <begin position="20"/>
        <end position="37"/>
    </location>
</feature>
<feature type="transmembrane region" description="Helical" evidence="1">
    <location>
        <begin position="101"/>
        <end position="121"/>
    </location>
</feature>
<evidence type="ECO:0000256" key="1">
    <source>
        <dbReference type="SAM" id="Phobius"/>
    </source>
</evidence>
<dbReference type="AlphaFoldDB" id="A0A8I1W9W5"/>
<evidence type="ECO:0000313" key="4">
    <source>
        <dbReference type="Proteomes" id="UP000664658"/>
    </source>
</evidence>
<keyword evidence="1" id="KW-0812">Transmembrane</keyword>
<dbReference type="InterPro" id="IPR051311">
    <property type="entry name" value="DedA_domain"/>
</dbReference>
<gene>
    <name evidence="3" type="ORF">J2R62_12290</name>
</gene>
<feature type="transmembrane region" description="Helical" evidence="1">
    <location>
        <begin position="133"/>
        <end position="159"/>
    </location>
</feature>
<name>A0A8I1W9W5_PLESH</name>
<comment type="caution">
    <text evidence="3">The sequence shown here is derived from an EMBL/GenBank/DDBJ whole genome shotgun (WGS) entry which is preliminary data.</text>
</comment>
<dbReference type="PANTHER" id="PTHR42709:SF11">
    <property type="entry name" value="DEDA FAMILY PROTEIN"/>
    <property type="match status" value="1"/>
</dbReference>
<evidence type="ECO:0000313" key="3">
    <source>
        <dbReference type="EMBL" id="MBO1108982.1"/>
    </source>
</evidence>
<dbReference type="InterPro" id="IPR032816">
    <property type="entry name" value="VTT_dom"/>
</dbReference>
<feature type="transmembrane region" description="Helical" evidence="1">
    <location>
        <begin position="57"/>
        <end position="80"/>
    </location>
</feature>
<dbReference type="GO" id="GO:0005886">
    <property type="term" value="C:plasma membrane"/>
    <property type="evidence" value="ECO:0007669"/>
    <property type="project" value="UniProtKB-ARBA"/>
</dbReference>
<keyword evidence="1" id="KW-1133">Transmembrane helix</keyword>